<evidence type="ECO:0000313" key="1">
    <source>
        <dbReference type="EMBL" id="GJT19691.1"/>
    </source>
</evidence>
<dbReference type="EMBL" id="BQNB010013738">
    <property type="protein sequence ID" value="GJT19691.1"/>
    <property type="molecule type" value="Genomic_DNA"/>
</dbReference>
<evidence type="ECO:0008006" key="3">
    <source>
        <dbReference type="Google" id="ProtNLM"/>
    </source>
</evidence>
<name>A0ABQ5BY76_9ASTR</name>
<dbReference type="Proteomes" id="UP001151760">
    <property type="component" value="Unassembled WGS sequence"/>
</dbReference>
<evidence type="ECO:0000313" key="2">
    <source>
        <dbReference type="Proteomes" id="UP001151760"/>
    </source>
</evidence>
<keyword evidence="2" id="KW-1185">Reference proteome</keyword>
<proteinExistence type="predicted"/>
<sequence>MLLSGDDDFCSAFDSLDQLGFTTLLVFLVEGASHRPRRLSRYTFLWEKLSDGKGLMSPLGKLLNEAPKLRASPKLKKVLKLKATPKLIKAPKSKAVRELQENRVASAIYWDMDTCKLPETVPVHPDYANEYINDKLEHDPKIAAVDLLEYKVYGKEENLPTTNLRVAGYEFITTLSTKHMKHLHIENMIELI</sequence>
<reference evidence="1" key="1">
    <citation type="journal article" date="2022" name="Int. J. Mol. Sci.">
        <title>Draft Genome of Tanacetum Coccineum: Genomic Comparison of Closely Related Tanacetum-Family Plants.</title>
        <authorList>
            <person name="Yamashiro T."/>
            <person name="Shiraishi A."/>
            <person name="Nakayama K."/>
            <person name="Satake H."/>
        </authorList>
    </citation>
    <scope>NUCLEOTIDE SEQUENCE</scope>
</reference>
<organism evidence="1 2">
    <name type="scientific">Tanacetum coccineum</name>
    <dbReference type="NCBI Taxonomy" id="301880"/>
    <lineage>
        <taxon>Eukaryota</taxon>
        <taxon>Viridiplantae</taxon>
        <taxon>Streptophyta</taxon>
        <taxon>Embryophyta</taxon>
        <taxon>Tracheophyta</taxon>
        <taxon>Spermatophyta</taxon>
        <taxon>Magnoliopsida</taxon>
        <taxon>eudicotyledons</taxon>
        <taxon>Gunneridae</taxon>
        <taxon>Pentapetalae</taxon>
        <taxon>asterids</taxon>
        <taxon>campanulids</taxon>
        <taxon>Asterales</taxon>
        <taxon>Asteraceae</taxon>
        <taxon>Asteroideae</taxon>
        <taxon>Anthemideae</taxon>
        <taxon>Anthemidinae</taxon>
        <taxon>Tanacetum</taxon>
    </lineage>
</organism>
<reference evidence="1" key="2">
    <citation type="submission" date="2022-01" db="EMBL/GenBank/DDBJ databases">
        <authorList>
            <person name="Yamashiro T."/>
            <person name="Shiraishi A."/>
            <person name="Satake H."/>
            <person name="Nakayama K."/>
        </authorList>
    </citation>
    <scope>NUCLEOTIDE SEQUENCE</scope>
</reference>
<protein>
    <recommendedName>
        <fullName evidence="3">NYN domain-containing protein</fullName>
    </recommendedName>
</protein>
<accession>A0ABQ5BY76</accession>
<comment type="caution">
    <text evidence="1">The sequence shown here is derived from an EMBL/GenBank/DDBJ whole genome shotgun (WGS) entry which is preliminary data.</text>
</comment>
<gene>
    <name evidence="1" type="ORF">Tco_0878397</name>
</gene>